<dbReference type="InterPro" id="IPR036621">
    <property type="entry name" value="Anticodon-bd_dom_sf"/>
</dbReference>
<dbReference type="PANTHER" id="PTHR42753">
    <property type="entry name" value="MITOCHONDRIAL RIBOSOME PROTEIN L39/PROLYL-TRNA LIGASE FAMILY MEMBER"/>
    <property type="match status" value="1"/>
</dbReference>
<proteinExistence type="inferred from homology"/>
<evidence type="ECO:0000313" key="13">
    <source>
        <dbReference type="EMBL" id="CUV01980.1"/>
    </source>
</evidence>
<dbReference type="NCBIfam" id="TIGR00409">
    <property type="entry name" value="proS_fam_II"/>
    <property type="match status" value="1"/>
</dbReference>
<dbReference type="PROSITE" id="PS50862">
    <property type="entry name" value="AA_TRNA_LIGASE_II"/>
    <property type="match status" value="1"/>
</dbReference>
<dbReference type="Pfam" id="PF03129">
    <property type="entry name" value="HGTP_anticodon"/>
    <property type="match status" value="1"/>
</dbReference>
<dbReference type="InterPro" id="IPR004500">
    <property type="entry name" value="Pro-tRNA-synth_IIa_bac-type"/>
</dbReference>
<evidence type="ECO:0000256" key="3">
    <source>
        <dbReference type="ARBA" id="ARBA00012831"/>
    </source>
</evidence>
<dbReference type="Gene3D" id="3.40.50.800">
    <property type="entry name" value="Anticodon-binding domain"/>
    <property type="match status" value="1"/>
</dbReference>
<evidence type="ECO:0000256" key="2">
    <source>
        <dbReference type="ARBA" id="ARBA00011738"/>
    </source>
</evidence>
<keyword evidence="9 13" id="KW-0030">Aminoacyl-tRNA synthetase</keyword>
<dbReference type="InterPro" id="IPR023717">
    <property type="entry name" value="Pro-tRNA-Synthase_IIa_type1"/>
</dbReference>
<comment type="catalytic activity">
    <reaction evidence="11">
        <text>tRNA(Pro) + L-proline + ATP = L-prolyl-tRNA(Pro) + AMP + diphosphate</text>
        <dbReference type="Rhea" id="RHEA:14305"/>
        <dbReference type="Rhea" id="RHEA-COMP:9700"/>
        <dbReference type="Rhea" id="RHEA-COMP:9702"/>
        <dbReference type="ChEBI" id="CHEBI:30616"/>
        <dbReference type="ChEBI" id="CHEBI:33019"/>
        <dbReference type="ChEBI" id="CHEBI:60039"/>
        <dbReference type="ChEBI" id="CHEBI:78442"/>
        <dbReference type="ChEBI" id="CHEBI:78532"/>
        <dbReference type="ChEBI" id="CHEBI:456215"/>
        <dbReference type="EC" id="6.1.1.15"/>
    </reaction>
</comment>
<evidence type="ECO:0000256" key="5">
    <source>
        <dbReference type="ARBA" id="ARBA00022598"/>
    </source>
</evidence>
<sequence length="567" mass="61683">MRFSRMVSKTLRSDPPDAETASHRLMLRSGLIHQVAAGVYSYLPLALRSLRKIENIIREEMDAAGGQELMMPALQPQELWEQTGRRKAFGDNMFSLQDRRGRPMVLAPTHEEVITNVVKANVQSYRDLPLILYQIQTKFRDEPRPRAGLVRVREFDMKDAYSFNADEASLDESYQAMAQAYRNIFRRCGLPVVMAEADSGAIGGKDSHEFLLATDTGEDTVITCPSCSYTANAEKAESTHTEVKAEPEEALEEVATPGIKTILGLAEFLGVPESKTLKAVFYMSDGEPLFVTIRGDLDVNEVKLKNALQSHDLRLAEDHEVKAAGLVAGSASAIGLENIKRVADVSITSGSNFVVGANKPDTHFKGANYPRDFQADIVTDIALAQPGQLCLRCGHVLDSTKGIEVGHIFKLGTFFSEALGADFLDSEGQQHPITMGCYGIGVGRLLAAAVEQNNDENGIVFPIPIAPYQAHLVGLNIATREVAEAAEKLYGELQDMGIEVLFDDREDAAAGVKFNDADLMGLPVRLVVSPRNLKAGVVEIKGRTDSEAGNVPLGGVVAAVRERLAAD</sequence>
<dbReference type="PANTHER" id="PTHR42753:SF2">
    <property type="entry name" value="PROLINE--TRNA LIGASE"/>
    <property type="match status" value="1"/>
</dbReference>
<comment type="subcellular location">
    <subcellularLocation>
        <location evidence="1">Cytoplasm</location>
    </subcellularLocation>
</comment>
<dbReference type="InterPro" id="IPR050062">
    <property type="entry name" value="Pro-tRNA_synthetase"/>
</dbReference>
<dbReference type="InterPro" id="IPR033730">
    <property type="entry name" value="ProRS_core_prok"/>
</dbReference>
<comment type="subunit">
    <text evidence="2">Homodimer.</text>
</comment>
<dbReference type="SUPFAM" id="SSF55826">
    <property type="entry name" value="YbaK/ProRS associated domain"/>
    <property type="match status" value="1"/>
</dbReference>
<keyword evidence="8" id="KW-0648">Protein biosynthesis</keyword>
<evidence type="ECO:0000256" key="7">
    <source>
        <dbReference type="ARBA" id="ARBA00022840"/>
    </source>
</evidence>
<organism evidence="13">
    <name type="scientific">hydrothermal vent metagenome</name>
    <dbReference type="NCBI Taxonomy" id="652676"/>
    <lineage>
        <taxon>unclassified sequences</taxon>
        <taxon>metagenomes</taxon>
        <taxon>ecological metagenomes</taxon>
    </lineage>
</organism>
<dbReference type="HAMAP" id="MF_01569">
    <property type="entry name" value="Pro_tRNA_synth_type1"/>
    <property type="match status" value="1"/>
</dbReference>
<dbReference type="FunFam" id="3.30.930.10:FF:000066">
    <property type="entry name" value="Proline--tRNA ligase"/>
    <property type="match status" value="1"/>
</dbReference>
<keyword evidence="7" id="KW-0067">ATP-binding</keyword>
<dbReference type="InterPro" id="IPR006195">
    <property type="entry name" value="aa-tRNA-synth_II"/>
</dbReference>
<evidence type="ECO:0000256" key="10">
    <source>
        <dbReference type="ARBA" id="ARBA00029731"/>
    </source>
</evidence>
<dbReference type="GO" id="GO:0005524">
    <property type="term" value="F:ATP binding"/>
    <property type="evidence" value="ECO:0007669"/>
    <property type="project" value="UniProtKB-KW"/>
</dbReference>
<feature type="domain" description="Aminoacyl-transfer RNA synthetases class-II family profile" evidence="12">
    <location>
        <begin position="34"/>
        <end position="462"/>
    </location>
</feature>
<accession>A0A160VBN7</accession>
<dbReference type="Gene3D" id="3.30.930.10">
    <property type="entry name" value="Bira Bifunctional Protein, Domain 2"/>
    <property type="match status" value="2"/>
</dbReference>
<dbReference type="GO" id="GO:0004827">
    <property type="term" value="F:proline-tRNA ligase activity"/>
    <property type="evidence" value="ECO:0007669"/>
    <property type="project" value="UniProtKB-EC"/>
</dbReference>
<dbReference type="SUPFAM" id="SSF52954">
    <property type="entry name" value="Class II aaRS ABD-related"/>
    <property type="match status" value="1"/>
</dbReference>
<dbReference type="CDD" id="cd00779">
    <property type="entry name" value="ProRS_core_prok"/>
    <property type="match status" value="1"/>
</dbReference>
<dbReference type="Pfam" id="PF00587">
    <property type="entry name" value="tRNA-synt_2b"/>
    <property type="match status" value="1"/>
</dbReference>
<dbReference type="CDD" id="cd00861">
    <property type="entry name" value="ProRS_anticodon_short"/>
    <property type="match status" value="1"/>
</dbReference>
<dbReference type="Pfam" id="PF04073">
    <property type="entry name" value="tRNA_edit"/>
    <property type="match status" value="1"/>
</dbReference>
<protein>
    <recommendedName>
        <fullName evidence="3">proline--tRNA ligase</fullName>
        <ecNumber evidence="3">6.1.1.15</ecNumber>
    </recommendedName>
    <alternativeName>
        <fullName evidence="10">Prolyl-tRNA synthetase</fullName>
    </alternativeName>
</protein>
<dbReference type="CDD" id="cd04334">
    <property type="entry name" value="ProRS-INS"/>
    <property type="match status" value="1"/>
</dbReference>
<dbReference type="InterPro" id="IPR004154">
    <property type="entry name" value="Anticodon-bd"/>
</dbReference>
<dbReference type="NCBIfam" id="NF006625">
    <property type="entry name" value="PRK09194.1"/>
    <property type="match status" value="1"/>
</dbReference>
<evidence type="ECO:0000256" key="9">
    <source>
        <dbReference type="ARBA" id="ARBA00023146"/>
    </source>
</evidence>
<dbReference type="AlphaFoldDB" id="A0A160VBN7"/>
<dbReference type="InterPro" id="IPR002314">
    <property type="entry name" value="aa-tRNA-synt_IIb"/>
</dbReference>
<gene>
    <name evidence="13" type="ORF">MGWOODY_Clf2101</name>
</gene>
<dbReference type="PRINTS" id="PR01046">
    <property type="entry name" value="TRNASYNTHPRO"/>
</dbReference>
<dbReference type="InterPro" id="IPR002316">
    <property type="entry name" value="Pro-tRNA-ligase_IIa"/>
</dbReference>
<dbReference type="EC" id="6.1.1.15" evidence="3"/>
<evidence type="ECO:0000256" key="8">
    <source>
        <dbReference type="ARBA" id="ARBA00022917"/>
    </source>
</evidence>
<evidence type="ECO:0000259" key="12">
    <source>
        <dbReference type="PROSITE" id="PS50862"/>
    </source>
</evidence>
<dbReference type="GO" id="GO:0005829">
    <property type="term" value="C:cytosol"/>
    <property type="evidence" value="ECO:0007669"/>
    <property type="project" value="TreeGrafter"/>
</dbReference>
<name>A0A160VBN7_9ZZZZ</name>
<evidence type="ECO:0000256" key="1">
    <source>
        <dbReference type="ARBA" id="ARBA00004496"/>
    </source>
</evidence>
<evidence type="ECO:0000256" key="6">
    <source>
        <dbReference type="ARBA" id="ARBA00022741"/>
    </source>
</evidence>
<reference evidence="13" key="1">
    <citation type="submission" date="2015-10" db="EMBL/GenBank/DDBJ databases">
        <authorList>
            <person name="Gilbert D.G."/>
        </authorList>
    </citation>
    <scope>NUCLEOTIDE SEQUENCE</scope>
</reference>
<dbReference type="InterPro" id="IPR007214">
    <property type="entry name" value="YbaK/aa-tRNA-synth-assoc-dom"/>
</dbReference>
<dbReference type="GO" id="GO:0002161">
    <property type="term" value="F:aminoacyl-tRNA deacylase activity"/>
    <property type="evidence" value="ECO:0007669"/>
    <property type="project" value="InterPro"/>
</dbReference>
<dbReference type="GO" id="GO:0006433">
    <property type="term" value="P:prolyl-tRNA aminoacylation"/>
    <property type="evidence" value="ECO:0007669"/>
    <property type="project" value="InterPro"/>
</dbReference>
<evidence type="ECO:0000256" key="4">
    <source>
        <dbReference type="ARBA" id="ARBA00022490"/>
    </source>
</evidence>
<dbReference type="InterPro" id="IPR045864">
    <property type="entry name" value="aa-tRNA-synth_II/BPL/LPL"/>
</dbReference>
<dbReference type="SUPFAM" id="SSF55681">
    <property type="entry name" value="Class II aaRS and biotin synthetases"/>
    <property type="match status" value="1"/>
</dbReference>
<dbReference type="InterPro" id="IPR036754">
    <property type="entry name" value="YbaK/aa-tRNA-synt-asso_dom_sf"/>
</dbReference>
<keyword evidence="4" id="KW-0963">Cytoplasm</keyword>
<keyword evidence="5 13" id="KW-0436">Ligase</keyword>
<dbReference type="InterPro" id="IPR044140">
    <property type="entry name" value="ProRS_anticodon_short"/>
</dbReference>
<keyword evidence="6" id="KW-0547">Nucleotide-binding</keyword>
<dbReference type="EMBL" id="FAXA01000159">
    <property type="protein sequence ID" value="CUV01980.1"/>
    <property type="molecule type" value="Genomic_DNA"/>
</dbReference>
<evidence type="ECO:0000256" key="11">
    <source>
        <dbReference type="ARBA" id="ARBA00047671"/>
    </source>
</evidence>